<sequence>MNQTIHLFDTTLRDGTQGEKVAFSAKDKLRIAQRLDAFGIDYIEGGWPGSNPKDMQFFELARDHTFDHAKVVAFGSTCRANNSPEEDHNIQMLIDAGTPAVSIFGKSWLLHVEEALKIDTMENIRMIHDSVRYLKEHDKEVIYDAEHFFDGYKANPEYALSTIKSAESAGADTLVLCDTNGGTFPNEIRKIVNEVKEHVDTPLGIHAHNDCELAVANTLAAVNSGCVHLQGTVNGYGERCGNANLCSIIPNLQLKQQYQCVPEEKVSELSSLSRFVSEVANLNPNHRQPYVGQSAFAHKGGIHVSAVMKNADTYEHVTPESVGNRRRVLVSDLSGKSNIRYKSDQLGIDLDKESEEIPAIVDKLKQMENEGYQFEAAEASLELLVQKMKKQWEDYFKLEGFRIIVEKNISGDSRTEATIRLTVNGQMEHCAAEGSGPVHALDKALRKAVHRFYPGIADMHLQDYKVRVLDHKDGTDAKVRVLIDSVKNDEPWTTVGVSRNIIDASWEALSDSFNYYLANQHEQTHNKKAI</sequence>
<dbReference type="AlphaFoldDB" id="A0A6M1SZU8"/>
<dbReference type="Gene3D" id="3.30.160.270">
    <property type="match status" value="1"/>
</dbReference>
<dbReference type="GO" id="GO:0003852">
    <property type="term" value="F:2-isopropylmalate synthase activity"/>
    <property type="evidence" value="ECO:0007669"/>
    <property type="project" value="InterPro"/>
</dbReference>
<dbReference type="InterPro" id="IPR054691">
    <property type="entry name" value="LeuA/HCS_post-cat"/>
</dbReference>
<evidence type="ECO:0000256" key="4">
    <source>
        <dbReference type="ARBA" id="ARBA00022624"/>
    </source>
</evidence>
<dbReference type="Pfam" id="PF08502">
    <property type="entry name" value="LeuA_dimer"/>
    <property type="match status" value="1"/>
</dbReference>
<dbReference type="GO" id="GO:0043714">
    <property type="term" value="F:(R)-citramalate synthase activity"/>
    <property type="evidence" value="ECO:0007669"/>
    <property type="project" value="UniProtKB-UniRule"/>
</dbReference>
<evidence type="ECO:0000256" key="9">
    <source>
        <dbReference type="RuleBase" id="RU003523"/>
    </source>
</evidence>
<evidence type="ECO:0000256" key="8">
    <source>
        <dbReference type="NCBIfam" id="TIGR00977"/>
    </source>
</evidence>
<dbReference type="InterPro" id="IPR005675">
    <property type="entry name" value="Citramal_synthase"/>
</dbReference>
<dbReference type="PROSITE" id="PS00815">
    <property type="entry name" value="AIPM_HOMOCIT_SYNTH_1"/>
    <property type="match status" value="1"/>
</dbReference>
<keyword evidence="4" id="KW-0412">Isoleucine biosynthesis</keyword>
<dbReference type="InterPro" id="IPR000891">
    <property type="entry name" value="PYR_CT"/>
</dbReference>
<dbReference type="Pfam" id="PF00682">
    <property type="entry name" value="HMGL-like"/>
    <property type="match status" value="1"/>
</dbReference>
<keyword evidence="3" id="KW-0028">Amino-acid biosynthesis</keyword>
<dbReference type="SUPFAM" id="SSF51569">
    <property type="entry name" value="Aldolase"/>
    <property type="match status" value="1"/>
</dbReference>
<keyword evidence="6" id="KW-0100">Branched-chain amino acid biosynthesis</keyword>
<dbReference type="EC" id="2.3.3.21" evidence="8"/>
<feature type="domain" description="Pyruvate carboxyltransferase" evidence="10">
    <location>
        <begin position="5"/>
        <end position="267"/>
    </location>
</feature>
<comment type="similarity">
    <text evidence="2 9">Belongs to the alpha-IPM synthase/homocitrate synthase family.</text>
</comment>
<dbReference type="UniPathway" id="UPA00047">
    <property type="reaction ID" value="UER00066"/>
</dbReference>
<evidence type="ECO:0000259" key="10">
    <source>
        <dbReference type="PROSITE" id="PS50991"/>
    </source>
</evidence>
<protein>
    <recommendedName>
        <fullName evidence="8">Citramalate synthase</fullName>
        <ecNumber evidence="8">2.3.3.21</ecNumber>
    </recommendedName>
</protein>
<accession>A0A6M1SZU8</accession>
<dbReference type="InterPro" id="IPR013709">
    <property type="entry name" value="2-isopropylmalate_synth_dimer"/>
</dbReference>
<evidence type="ECO:0000256" key="7">
    <source>
        <dbReference type="ARBA" id="ARBA00048263"/>
    </source>
</evidence>
<dbReference type="SMART" id="SM00917">
    <property type="entry name" value="LeuA_dimer"/>
    <property type="match status" value="1"/>
</dbReference>
<dbReference type="SUPFAM" id="SSF110921">
    <property type="entry name" value="2-isopropylmalate synthase LeuA, allosteric (dimerisation) domain"/>
    <property type="match status" value="1"/>
</dbReference>
<dbReference type="GO" id="GO:0009097">
    <property type="term" value="P:isoleucine biosynthetic process"/>
    <property type="evidence" value="ECO:0007669"/>
    <property type="project" value="UniProtKB-UniRule"/>
</dbReference>
<name>A0A6M1SZU8_9BACT</name>
<dbReference type="Gene3D" id="3.20.20.70">
    <property type="entry name" value="Aldolase class I"/>
    <property type="match status" value="1"/>
</dbReference>
<evidence type="ECO:0000256" key="5">
    <source>
        <dbReference type="ARBA" id="ARBA00022679"/>
    </source>
</evidence>
<gene>
    <name evidence="11" type="ORF">G3569_02475</name>
</gene>
<dbReference type="CDD" id="cd07941">
    <property type="entry name" value="DRE_TIM_LeuA3"/>
    <property type="match status" value="1"/>
</dbReference>
<reference evidence="11 12" key="1">
    <citation type="submission" date="2020-02" db="EMBL/GenBank/DDBJ databases">
        <title>Aliifodinibius halophilus 2W32, complete genome.</title>
        <authorList>
            <person name="Li Y."/>
            <person name="Wu S."/>
        </authorList>
    </citation>
    <scope>NUCLEOTIDE SEQUENCE [LARGE SCALE GENOMIC DNA]</scope>
    <source>
        <strain evidence="11 12">2W32</strain>
    </source>
</reference>
<evidence type="ECO:0000256" key="6">
    <source>
        <dbReference type="ARBA" id="ARBA00023304"/>
    </source>
</evidence>
<evidence type="ECO:0000256" key="1">
    <source>
        <dbReference type="ARBA" id="ARBA00004743"/>
    </source>
</evidence>
<comment type="pathway">
    <text evidence="1">Amino-acid biosynthesis; L-isoleucine biosynthesis; 2-oxobutanoate from pyruvate: step 1/3.</text>
</comment>
<dbReference type="GO" id="GO:0009098">
    <property type="term" value="P:L-leucine biosynthetic process"/>
    <property type="evidence" value="ECO:0007669"/>
    <property type="project" value="InterPro"/>
</dbReference>
<dbReference type="EMBL" id="JAALLS010000002">
    <property type="protein sequence ID" value="NGP87207.1"/>
    <property type="molecule type" value="Genomic_DNA"/>
</dbReference>
<dbReference type="InterPro" id="IPR013785">
    <property type="entry name" value="Aldolase_TIM"/>
</dbReference>
<keyword evidence="5 9" id="KW-0808">Transferase</keyword>
<dbReference type="InterPro" id="IPR036230">
    <property type="entry name" value="LeuA_allosteric_dom_sf"/>
</dbReference>
<keyword evidence="12" id="KW-1185">Reference proteome</keyword>
<comment type="catalytic activity">
    <reaction evidence="7">
        <text>pyruvate + acetyl-CoA + H2O = (3R)-citramalate + CoA + H(+)</text>
        <dbReference type="Rhea" id="RHEA:19045"/>
        <dbReference type="ChEBI" id="CHEBI:15361"/>
        <dbReference type="ChEBI" id="CHEBI:15377"/>
        <dbReference type="ChEBI" id="CHEBI:15378"/>
        <dbReference type="ChEBI" id="CHEBI:30934"/>
        <dbReference type="ChEBI" id="CHEBI:57287"/>
        <dbReference type="ChEBI" id="CHEBI:57288"/>
        <dbReference type="EC" id="2.3.3.21"/>
    </reaction>
</comment>
<evidence type="ECO:0000313" key="12">
    <source>
        <dbReference type="Proteomes" id="UP000479132"/>
    </source>
</evidence>
<comment type="caution">
    <text evidence="11">The sequence shown here is derived from an EMBL/GenBank/DDBJ whole genome shotgun (WGS) entry which is preliminary data.</text>
</comment>
<dbReference type="Proteomes" id="UP000479132">
    <property type="component" value="Unassembled WGS sequence"/>
</dbReference>
<dbReference type="PANTHER" id="PTHR43538:SF1">
    <property type="entry name" value="(R)-CITRAMALATE SYNTHASE"/>
    <property type="match status" value="1"/>
</dbReference>
<dbReference type="InterPro" id="IPR002034">
    <property type="entry name" value="AIPM/Hcit_synth_CS"/>
</dbReference>
<organism evidence="11 12">
    <name type="scientific">Fodinibius halophilus</name>
    <dbReference type="NCBI Taxonomy" id="1736908"/>
    <lineage>
        <taxon>Bacteria</taxon>
        <taxon>Pseudomonadati</taxon>
        <taxon>Balneolota</taxon>
        <taxon>Balneolia</taxon>
        <taxon>Balneolales</taxon>
        <taxon>Balneolaceae</taxon>
        <taxon>Fodinibius</taxon>
    </lineage>
</organism>
<dbReference type="Gene3D" id="1.10.238.260">
    <property type="match status" value="1"/>
</dbReference>
<dbReference type="PANTHER" id="PTHR43538">
    <property type="entry name" value="ALPHA-IPM SYNTHASE/HOMOCITRATE SYNTHASE"/>
    <property type="match status" value="1"/>
</dbReference>
<evidence type="ECO:0000256" key="3">
    <source>
        <dbReference type="ARBA" id="ARBA00022605"/>
    </source>
</evidence>
<dbReference type="PROSITE" id="PS50991">
    <property type="entry name" value="PYR_CT"/>
    <property type="match status" value="1"/>
</dbReference>
<evidence type="ECO:0000313" key="11">
    <source>
        <dbReference type="EMBL" id="NGP87207.1"/>
    </source>
</evidence>
<evidence type="ECO:0000256" key="2">
    <source>
        <dbReference type="ARBA" id="ARBA00006154"/>
    </source>
</evidence>
<dbReference type="RefSeq" id="WP_165265741.1">
    <property type="nucleotide sequence ID" value="NZ_JAALLS010000002.1"/>
</dbReference>
<dbReference type="Pfam" id="PF22617">
    <property type="entry name" value="HCS_D2"/>
    <property type="match status" value="1"/>
</dbReference>
<proteinExistence type="inferred from homology"/>
<dbReference type="NCBIfam" id="TIGR00977">
    <property type="entry name" value="citramal_synth"/>
    <property type="match status" value="1"/>
</dbReference>